<feature type="region of interest" description="Disordered" evidence="1">
    <location>
        <begin position="30"/>
        <end position="53"/>
    </location>
</feature>
<accession>A0A8S1YJ07</accession>
<comment type="caution">
    <text evidence="2">The sequence shown here is derived from an EMBL/GenBank/DDBJ whole genome shotgun (WGS) entry which is preliminary data.</text>
</comment>
<keyword evidence="3" id="KW-1185">Reference proteome</keyword>
<name>A0A8S1YJ07_PAROT</name>
<sequence length="181" mass="20378">MNLKYINATLRNQIGYTLRSLQSKFFGTMSSHQTMGRTQKPNQNGSQKTGTLKNEISSHTKCEAIVQASMGDLFITSMRKLQTMPAKTPIKADYQILTSSTIAKIATILATQPLNKATNLNLRVYQQYKKKLVRTENLYATIVLTAITPQLYCSNFPYELAPLTNIKIAIVKIKDPYLIQI</sequence>
<dbReference type="AlphaFoldDB" id="A0A8S1YJ07"/>
<dbReference type="EMBL" id="CAJJDP010000164">
    <property type="protein sequence ID" value="CAD8213468.1"/>
    <property type="molecule type" value="Genomic_DNA"/>
</dbReference>
<evidence type="ECO:0000313" key="3">
    <source>
        <dbReference type="Proteomes" id="UP000683925"/>
    </source>
</evidence>
<reference evidence="2" key="1">
    <citation type="submission" date="2021-01" db="EMBL/GenBank/DDBJ databases">
        <authorList>
            <consortium name="Genoscope - CEA"/>
            <person name="William W."/>
        </authorList>
    </citation>
    <scope>NUCLEOTIDE SEQUENCE</scope>
</reference>
<organism evidence="2 3">
    <name type="scientific">Paramecium octaurelia</name>
    <dbReference type="NCBI Taxonomy" id="43137"/>
    <lineage>
        <taxon>Eukaryota</taxon>
        <taxon>Sar</taxon>
        <taxon>Alveolata</taxon>
        <taxon>Ciliophora</taxon>
        <taxon>Intramacronucleata</taxon>
        <taxon>Oligohymenophorea</taxon>
        <taxon>Peniculida</taxon>
        <taxon>Parameciidae</taxon>
        <taxon>Paramecium</taxon>
    </lineage>
</organism>
<proteinExistence type="predicted"/>
<dbReference type="Proteomes" id="UP000683925">
    <property type="component" value="Unassembled WGS sequence"/>
</dbReference>
<gene>
    <name evidence="2" type="ORF">POCTA_138.1.T1620012</name>
</gene>
<evidence type="ECO:0000313" key="2">
    <source>
        <dbReference type="EMBL" id="CAD8213468.1"/>
    </source>
</evidence>
<protein>
    <submittedName>
        <fullName evidence="2">Uncharacterized protein</fullName>
    </submittedName>
</protein>
<evidence type="ECO:0000256" key="1">
    <source>
        <dbReference type="SAM" id="MobiDB-lite"/>
    </source>
</evidence>